<dbReference type="Proteomes" id="UP001274896">
    <property type="component" value="Unassembled WGS sequence"/>
</dbReference>
<gene>
    <name evidence="1" type="ORF">QTP70_002075</name>
</gene>
<dbReference type="EMBL" id="JAUCMX010000005">
    <property type="protein sequence ID" value="KAK3545207.1"/>
    <property type="molecule type" value="Genomic_DNA"/>
</dbReference>
<reference evidence="1" key="1">
    <citation type="submission" date="2023-06" db="EMBL/GenBank/DDBJ databases">
        <title>Male Hemibagrus guttatus genome.</title>
        <authorList>
            <person name="Bian C."/>
        </authorList>
    </citation>
    <scope>NUCLEOTIDE SEQUENCE</scope>
    <source>
        <strain evidence="1">Male_cb2023</strain>
        <tissue evidence="1">Muscle</tissue>
    </source>
</reference>
<organism evidence="1 2">
    <name type="scientific">Hemibagrus guttatus</name>
    <dbReference type="NCBI Taxonomy" id="175788"/>
    <lineage>
        <taxon>Eukaryota</taxon>
        <taxon>Metazoa</taxon>
        <taxon>Chordata</taxon>
        <taxon>Craniata</taxon>
        <taxon>Vertebrata</taxon>
        <taxon>Euteleostomi</taxon>
        <taxon>Actinopterygii</taxon>
        <taxon>Neopterygii</taxon>
        <taxon>Teleostei</taxon>
        <taxon>Ostariophysi</taxon>
        <taxon>Siluriformes</taxon>
        <taxon>Bagridae</taxon>
        <taxon>Hemibagrus</taxon>
    </lineage>
</organism>
<keyword evidence="2" id="KW-1185">Reference proteome</keyword>
<protein>
    <submittedName>
        <fullName evidence="1">Uncharacterized protein</fullName>
    </submittedName>
</protein>
<dbReference type="AlphaFoldDB" id="A0AAE0V6H1"/>
<name>A0AAE0V6H1_9TELE</name>
<sequence>MFMKEKNLSARVPVGSGPLWSRPHGFGGLASIFHYDVPDYRSGGAVRHLAENCQRTIKNPISRAVTSHDTRLCFIFITPRVPIDGVRQYGSVSILADECFLSPHVTFTVGLQAASFNPGHAFGPARLRSRPTPDVCRAPALLSFVSFKDRECAPDTVCEDAEDGRLTRRRCSPGEGDEGEEEDEEHSCRSCHQVFDSASDLSQHKINQCQLTDLFISILCYP</sequence>
<accession>A0AAE0V6H1</accession>
<evidence type="ECO:0000313" key="1">
    <source>
        <dbReference type="EMBL" id="KAK3545207.1"/>
    </source>
</evidence>
<comment type="caution">
    <text evidence="1">The sequence shown here is derived from an EMBL/GenBank/DDBJ whole genome shotgun (WGS) entry which is preliminary data.</text>
</comment>
<evidence type="ECO:0000313" key="2">
    <source>
        <dbReference type="Proteomes" id="UP001274896"/>
    </source>
</evidence>
<proteinExistence type="predicted"/>